<reference evidence="1" key="1">
    <citation type="submission" date="2021-05" db="EMBL/GenBank/DDBJ databases">
        <authorList>
            <person name="Scholz U."/>
            <person name="Mascher M."/>
            <person name="Fiebig A."/>
        </authorList>
    </citation>
    <scope>NUCLEOTIDE SEQUENCE [LARGE SCALE GENOMIC DNA]</scope>
</reference>
<reference evidence="1" key="2">
    <citation type="submission" date="2025-09" db="UniProtKB">
        <authorList>
            <consortium name="EnsemblPlants"/>
        </authorList>
    </citation>
    <scope>IDENTIFICATION</scope>
</reference>
<evidence type="ECO:0000313" key="2">
    <source>
        <dbReference type="Proteomes" id="UP001732700"/>
    </source>
</evidence>
<name>A0ACD6AKT0_AVESA</name>
<keyword evidence="2" id="KW-1185">Reference proteome</keyword>
<evidence type="ECO:0000313" key="1">
    <source>
        <dbReference type="EnsemblPlants" id="AVESA.00010b.r2.7DG1396060.1.CDS"/>
    </source>
</evidence>
<sequence length="178" mass="19201">MIYSGQVLLSLTPERTRRGYISNRIPLVSFRHKQENKKTPIEHPLPRQTAPRSSTMRCATAVVSIAFVVLAITAASTDATAAGRGKPRAPASGGVYIVTVKPSAGGVDSRTYYISILTAVVGSKEKAEEALIYSYTTALSGFAAKLTPAQLAVLRKHPDVLQVLPDVKYSLHDHDNLN</sequence>
<protein>
    <submittedName>
        <fullName evidence="1">Uncharacterized protein</fullName>
    </submittedName>
</protein>
<dbReference type="Proteomes" id="UP001732700">
    <property type="component" value="Chromosome 7D"/>
</dbReference>
<accession>A0ACD6AKT0</accession>
<organism evidence="1 2">
    <name type="scientific">Avena sativa</name>
    <name type="common">Oat</name>
    <dbReference type="NCBI Taxonomy" id="4498"/>
    <lineage>
        <taxon>Eukaryota</taxon>
        <taxon>Viridiplantae</taxon>
        <taxon>Streptophyta</taxon>
        <taxon>Embryophyta</taxon>
        <taxon>Tracheophyta</taxon>
        <taxon>Spermatophyta</taxon>
        <taxon>Magnoliopsida</taxon>
        <taxon>Liliopsida</taxon>
        <taxon>Poales</taxon>
        <taxon>Poaceae</taxon>
        <taxon>BOP clade</taxon>
        <taxon>Pooideae</taxon>
        <taxon>Poodae</taxon>
        <taxon>Poeae</taxon>
        <taxon>Poeae Chloroplast Group 1 (Aveneae type)</taxon>
        <taxon>Aveninae</taxon>
        <taxon>Avena</taxon>
    </lineage>
</organism>
<proteinExistence type="predicted"/>
<dbReference type="EnsemblPlants" id="AVESA.00010b.r2.7DG1396060.1">
    <property type="protein sequence ID" value="AVESA.00010b.r2.7DG1396060.1.CDS"/>
    <property type="gene ID" value="AVESA.00010b.r2.7DG1396060"/>
</dbReference>